<proteinExistence type="predicted"/>
<dbReference type="EMBL" id="JBITGY010000004">
    <property type="protein sequence ID" value="MFI6498707.1"/>
    <property type="molecule type" value="Genomic_DNA"/>
</dbReference>
<keyword evidence="3" id="KW-1185">Reference proteome</keyword>
<evidence type="ECO:0008006" key="4">
    <source>
        <dbReference type="Google" id="ProtNLM"/>
    </source>
</evidence>
<feature type="region of interest" description="Disordered" evidence="1">
    <location>
        <begin position="401"/>
        <end position="429"/>
    </location>
</feature>
<dbReference type="RefSeq" id="WP_397081952.1">
    <property type="nucleotide sequence ID" value="NZ_JBITGY010000004.1"/>
</dbReference>
<protein>
    <recommendedName>
        <fullName evidence="4">Transfer protein</fullName>
    </recommendedName>
</protein>
<gene>
    <name evidence="2" type="ORF">ACIBG2_15050</name>
</gene>
<evidence type="ECO:0000313" key="3">
    <source>
        <dbReference type="Proteomes" id="UP001612741"/>
    </source>
</evidence>
<evidence type="ECO:0000313" key="2">
    <source>
        <dbReference type="EMBL" id="MFI6498707.1"/>
    </source>
</evidence>
<dbReference type="SUPFAM" id="SSF52540">
    <property type="entry name" value="P-loop containing nucleoside triphosphate hydrolases"/>
    <property type="match status" value="1"/>
</dbReference>
<feature type="region of interest" description="Disordered" evidence="1">
    <location>
        <begin position="303"/>
        <end position="329"/>
    </location>
</feature>
<dbReference type="Proteomes" id="UP001612741">
    <property type="component" value="Unassembled WGS sequence"/>
</dbReference>
<sequence length="493" mass="53010">MSTLTPTPTAQVYELSVEVPQGEVIRYDLAKLCSALNVNDPTRIAVETDGLRRALITVYPSNPLGVVRAVTRADLVMDRHGRIVTGLYHNGRPVKKRLFDPSTGSAQRFLLFGTTGAGKSRALQLELIAEKLNGVCTWLADLKLGQSVPEADGQVDWYACSQEETILMLMAAVAVAQERMRRYSAAGRNSFALGGDPLLHVRIDEANRLLERGAPYRDLATHLIKELGRTGRSVGVGIGLSAQASHLEELGGSDTLRAMVKEGEVTLLRWSSSMMRQLVTDGLLPAGEQLMPIPKTLAPRELRSQFDPEPDHDEDDAPGTQGMGYLLSGPRPTAMMRHLRLGSIAPLPGLDPDILALYGDDEPTRLEDISHDVAGQAYAARTDEEAMAELCAAFHEAQQQKLNAGRGPGRSAATEDGDADDDGPSAPRKVRLDERVLAALADAEAPMSADDVLDAVHADGGREVKLGSVRNALKKLADDGTLTRAGHGLYAPA</sequence>
<organism evidence="2 3">
    <name type="scientific">Nonomuraea typhae</name>
    <dbReference type="NCBI Taxonomy" id="2603600"/>
    <lineage>
        <taxon>Bacteria</taxon>
        <taxon>Bacillati</taxon>
        <taxon>Actinomycetota</taxon>
        <taxon>Actinomycetes</taxon>
        <taxon>Streptosporangiales</taxon>
        <taxon>Streptosporangiaceae</taxon>
        <taxon>Nonomuraea</taxon>
    </lineage>
</organism>
<feature type="compositionally biased region" description="Acidic residues" evidence="1">
    <location>
        <begin position="308"/>
        <end position="317"/>
    </location>
</feature>
<reference evidence="2 3" key="1">
    <citation type="submission" date="2024-10" db="EMBL/GenBank/DDBJ databases">
        <title>The Natural Products Discovery Center: Release of the First 8490 Sequenced Strains for Exploring Actinobacteria Biosynthetic Diversity.</title>
        <authorList>
            <person name="Kalkreuter E."/>
            <person name="Kautsar S.A."/>
            <person name="Yang D."/>
            <person name="Bader C.D."/>
            <person name="Teijaro C.N."/>
            <person name="Fluegel L."/>
            <person name="Davis C.M."/>
            <person name="Simpson J.R."/>
            <person name="Lauterbach L."/>
            <person name="Steele A.D."/>
            <person name="Gui C."/>
            <person name="Meng S."/>
            <person name="Li G."/>
            <person name="Viehrig K."/>
            <person name="Ye F."/>
            <person name="Su P."/>
            <person name="Kiefer A.F."/>
            <person name="Nichols A."/>
            <person name="Cepeda A.J."/>
            <person name="Yan W."/>
            <person name="Fan B."/>
            <person name="Jiang Y."/>
            <person name="Adhikari A."/>
            <person name="Zheng C.-J."/>
            <person name="Schuster L."/>
            <person name="Cowan T.M."/>
            <person name="Smanski M.J."/>
            <person name="Chevrette M.G."/>
            <person name="De Carvalho L.P.S."/>
            <person name="Shen B."/>
        </authorList>
    </citation>
    <scope>NUCLEOTIDE SEQUENCE [LARGE SCALE GENOMIC DNA]</scope>
    <source>
        <strain evidence="2 3">NPDC050545</strain>
    </source>
</reference>
<accession>A0ABW7YSQ2</accession>
<dbReference type="Gene3D" id="3.40.50.300">
    <property type="entry name" value="P-loop containing nucleotide triphosphate hydrolases"/>
    <property type="match status" value="1"/>
</dbReference>
<dbReference type="InterPro" id="IPR027417">
    <property type="entry name" value="P-loop_NTPase"/>
</dbReference>
<evidence type="ECO:0000256" key="1">
    <source>
        <dbReference type="SAM" id="MobiDB-lite"/>
    </source>
</evidence>
<comment type="caution">
    <text evidence="2">The sequence shown here is derived from an EMBL/GenBank/DDBJ whole genome shotgun (WGS) entry which is preliminary data.</text>
</comment>
<name>A0ABW7YSQ2_9ACTN</name>